<gene>
    <name evidence="1" type="ORF">PAPYR_9208</name>
</gene>
<reference evidence="1" key="1">
    <citation type="journal article" date="2022" name="bioRxiv">
        <title>Genomics of Preaxostyla Flagellates Illuminates Evolutionary Transitions and the Path Towards Mitochondrial Loss.</title>
        <authorList>
            <person name="Novak L.V.F."/>
            <person name="Treitli S.C."/>
            <person name="Pyrih J."/>
            <person name="Halakuc P."/>
            <person name="Pipaliya S.V."/>
            <person name="Vacek V."/>
            <person name="Brzon O."/>
            <person name="Soukal P."/>
            <person name="Eme L."/>
            <person name="Dacks J.B."/>
            <person name="Karnkowska A."/>
            <person name="Elias M."/>
            <person name="Hampl V."/>
        </authorList>
    </citation>
    <scope>NUCLEOTIDE SEQUENCE</scope>
    <source>
        <strain evidence="1">RCP-MX</strain>
    </source>
</reference>
<evidence type="ECO:0000313" key="1">
    <source>
        <dbReference type="EMBL" id="KAJ4455781.1"/>
    </source>
</evidence>
<sequence length="363" mass="39954">MHNLLLNVVAVTSNHPQAAQLYIDEKLDTTVLDDICRMEVRGFSPADCDRIAQRILCFAGMCANAKVLQMALPSAPTPGVPTFSARLMEFVRLPHPHLLAATLTATRTLLTHAYTHATVPQARPEDMARFTAFFDLVLRELLESGFLFDCVNDEPTAASAPHTSMRPCGRGYREQLDAREAVAPQRLRNLQEAALIECVLAVVAMLRFVALRSSGVEPAAMASLCARGGRLLAGHMHGLLPLLEVPNDDVRLGLVSLIADDPKCVTTEEDLDTLRRWQSSHPPLPCPIPALLVCSVTTEEDLDTLRRCLELDNKLAALTEGHNEDVIATILELLTTYLTQSMDQSEAFPARERRVPEFSILTC</sequence>
<proteinExistence type="predicted"/>
<comment type="caution">
    <text evidence="1">The sequence shown here is derived from an EMBL/GenBank/DDBJ whole genome shotgun (WGS) entry which is preliminary data.</text>
</comment>
<dbReference type="Proteomes" id="UP001141327">
    <property type="component" value="Unassembled WGS sequence"/>
</dbReference>
<dbReference type="EMBL" id="JAPMOS010000093">
    <property type="protein sequence ID" value="KAJ4455781.1"/>
    <property type="molecule type" value="Genomic_DNA"/>
</dbReference>
<accession>A0ABQ8UBI7</accession>
<keyword evidence="2" id="KW-1185">Reference proteome</keyword>
<name>A0ABQ8UBI7_9EUKA</name>
<organism evidence="1 2">
    <name type="scientific">Paratrimastix pyriformis</name>
    <dbReference type="NCBI Taxonomy" id="342808"/>
    <lineage>
        <taxon>Eukaryota</taxon>
        <taxon>Metamonada</taxon>
        <taxon>Preaxostyla</taxon>
        <taxon>Paratrimastigidae</taxon>
        <taxon>Paratrimastix</taxon>
    </lineage>
</organism>
<evidence type="ECO:0000313" key="2">
    <source>
        <dbReference type="Proteomes" id="UP001141327"/>
    </source>
</evidence>
<protein>
    <submittedName>
        <fullName evidence="1">Uncharacterized protein</fullName>
    </submittedName>
</protein>